<evidence type="ECO:0000259" key="1">
    <source>
        <dbReference type="SMART" id="SM00306"/>
    </source>
</evidence>
<accession>A0A9W5AYG2</accession>
<comment type="caution">
    <text evidence="3">The sequence shown here is derived from an EMBL/GenBank/DDBJ whole genome shotgun (WGS) entry which is preliminary data.</text>
</comment>
<dbReference type="GO" id="GO:0003676">
    <property type="term" value="F:nucleic acid binding"/>
    <property type="evidence" value="ECO:0007669"/>
    <property type="project" value="InterPro"/>
</dbReference>
<dbReference type="InterPro" id="IPR003587">
    <property type="entry name" value="Hint_dom_N"/>
</dbReference>
<dbReference type="Proteomes" id="UP000191933">
    <property type="component" value="Unassembled WGS sequence"/>
</dbReference>
<dbReference type="SMART" id="SM00507">
    <property type="entry name" value="HNHc"/>
    <property type="match status" value="1"/>
</dbReference>
<protein>
    <recommendedName>
        <fullName evidence="5">HNH endonuclease</fullName>
    </recommendedName>
</protein>
<dbReference type="Pfam" id="PF01844">
    <property type="entry name" value="HNH"/>
    <property type="match status" value="1"/>
</dbReference>
<name>A0A9W5AYG2_9HYPH</name>
<dbReference type="InterPro" id="IPR003615">
    <property type="entry name" value="HNH_nuc"/>
</dbReference>
<dbReference type="GO" id="GO:0008270">
    <property type="term" value="F:zinc ion binding"/>
    <property type="evidence" value="ECO:0007669"/>
    <property type="project" value="InterPro"/>
</dbReference>
<dbReference type="EMBL" id="FBVY01000003">
    <property type="protein sequence ID" value="CUW86644.1"/>
    <property type="molecule type" value="Genomic_DNA"/>
</dbReference>
<evidence type="ECO:0000313" key="4">
    <source>
        <dbReference type="Proteomes" id="UP000191933"/>
    </source>
</evidence>
<evidence type="ECO:0008006" key="5">
    <source>
        <dbReference type="Google" id="ProtNLM"/>
    </source>
</evidence>
<dbReference type="AlphaFoldDB" id="A0A9W5AYG2"/>
<gene>
    <name evidence="3" type="ORF">AGR2A_Cc110137</name>
</gene>
<keyword evidence="4" id="KW-1185">Reference proteome</keyword>
<dbReference type="SMART" id="SM00306">
    <property type="entry name" value="HintN"/>
    <property type="match status" value="1"/>
</dbReference>
<feature type="domain" description="Hint" evidence="1">
    <location>
        <begin position="35"/>
        <end position="169"/>
    </location>
</feature>
<reference evidence="3 4" key="1">
    <citation type="submission" date="2016-01" db="EMBL/GenBank/DDBJ databases">
        <authorList>
            <person name="Regsiter A."/>
            <person name="william w."/>
        </authorList>
    </citation>
    <scope>NUCLEOTIDE SEQUENCE [LARGE SCALE GENOMIC DNA]</scope>
    <source>
        <strain evidence="3 4">CFBP 5494</strain>
    </source>
</reference>
<dbReference type="Pfam" id="PF07591">
    <property type="entry name" value="PT-HINT"/>
    <property type="match status" value="1"/>
</dbReference>
<organism evidence="3 4">
    <name type="scientific">Agrobacterium genomosp. 2 str. CFBP 5494</name>
    <dbReference type="NCBI Taxonomy" id="1183436"/>
    <lineage>
        <taxon>Bacteria</taxon>
        <taxon>Pseudomonadati</taxon>
        <taxon>Pseudomonadota</taxon>
        <taxon>Alphaproteobacteria</taxon>
        <taxon>Hyphomicrobiales</taxon>
        <taxon>Rhizobiaceae</taxon>
        <taxon>Rhizobium/Agrobacterium group</taxon>
        <taxon>Agrobacterium</taxon>
        <taxon>Agrobacterium tumefaciens complex</taxon>
    </lineage>
</organism>
<feature type="domain" description="HNH nuclease" evidence="2">
    <location>
        <begin position="244"/>
        <end position="303"/>
    </location>
</feature>
<dbReference type="Gene3D" id="2.170.16.10">
    <property type="entry name" value="Hedgehog/Intein (Hint) domain"/>
    <property type="match status" value="1"/>
</dbReference>
<dbReference type="SUPFAM" id="SSF51294">
    <property type="entry name" value="Hedgehog/intein (Hint) domain"/>
    <property type="match status" value="1"/>
</dbReference>
<dbReference type="GO" id="GO:0004519">
    <property type="term" value="F:endonuclease activity"/>
    <property type="evidence" value="ECO:0007669"/>
    <property type="project" value="InterPro"/>
</dbReference>
<dbReference type="InterPro" id="IPR002711">
    <property type="entry name" value="HNH"/>
</dbReference>
<dbReference type="InterPro" id="IPR036844">
    <property type="entry name" value="Hint_dom_sf"/>
</dbReference>
<evidence type="ECO:0000313" key="3">
    <source>
        <dbReference type="EMBL" id="CUW86644.1"/>
    </source>
</evidence>
<proteinExistence type="predicted"/>
<dbReference type="Gene3D" id="1.10.30.50">
    <property type="match status" value="1"/>
</dbReference>
<sequence>MQKVKAKKAPKSYKLQDAASMFITSGGTPANLGFMNSFVEGTKVLTKEGYRPIEAVRVGDLVASVDEKTGGEVYRKVVSTFNRQAPGTLSLTLEDAAGSCEVIETTPEHPFHTQGWDGKVETLVAALDGDAPAATVVPARLFPSSGKTPFGEWVKAGALKQGDSVSTSASMVKTAVVKGGETLKAANDNGSLTVAEIVRGNRTARVYNLEVESRAGEITNNYFVGDAQAWVHNGRYIPTKVRDLTRKRITGRDGVMRCEYCGTSVVEKSGYVCSLELDHMNPYHAGGGNEPGNIAGSCRACNRGKGGKGFVRTM</sequence>
<evidence type="ECO:0000259" key="2">
    <source>
        <dbReference type="SMART" id="SM00507"/>
    </source>
</evidence>
<dbReference type="CDD" id="cd00085">
    <property type="entry name" value="HNHc"/>
    <property type="match status" value="1"/>
</dbReference>